<protein>
    <submittedName>
        <fullName evidence="2">Helix-turn-helix transcriptional regulator</fullName>
    </submittedName>
</protein>
<dbReference type="PANTHER" id="PTHR43236:SF2">
    <property type="entry name" value="BLL0069 PROTEIN"/>
    <property type="match status" value="1"/>
</dbReference>
<feature type="domain" description="HTH cro/C1-type" evidence="1">
    <location>
        <begin position="13"/>
        <end position="68"/>
    </location>
</feature>
<dbReference type="RefSeq" id="WP_338752149.1">
    <property type="nucleotide sequence ID" value="NZ_CP144913.1"/>
</dbReference>
<evidence type="ECO:0000313" key="2">
    <source>
        <dbReference type="EMBL" id="WXB77869.1"/>
    </source>
</evidence>
<name>A0ABZ2MLE7_9MICO</name>
<sequence>MPEPDPHFDSEALRRARTDKGLTQHELARLIGTAGGEHVSRWELGTTVPRPGALRRIAEVLEMDIANLLRPVSHGPDLCRLRLLAGMSANELARQSHISLSTIRRWEAGRLERIPSEETLGPVAEALGVGVTDVDRALRRARDASL</sequence>
<dbReference type="Proteomes" id="UP001382727">
    <property type="component" value="Chromosome"/>
</dbReference>
<feature type="domain" description="HTH cro/C1-type" evidence="1">
    <location>
        <begin position="80"/>
        <end position="134"/>
    </location>
</feature>
<evidence type="ECO:0000259" key="1">
    <source>
        <dbReference type="PROSITE" id="PS50943"/>
    </source>
</evidence>
<dbReference type="InterPro" id="IPR010982">
    <property type="entry name" value="Lambda_DNA-bd_dom_sf"/>
</dbReference>
<accession>A0ABZ2MLE7</accession>
<dbReference type="SMART" id="SM00530">
    <property type="entry name" value="HTH_XRE"/>
    <property type="match status" value="2"/>
</dbReference>
<dbReference type="PROSITE" id="PS50943">
    <property type="entry name" value="HTH_CROC1"/>
    <property type="match status" value="2"/>
</dbReference>
<dbReference type="SUPFAM" id="SSF47413">
    <property type="entry name" value="lambda repressor-like DNA-binding domains"/>
    <property type="match status" value="2"/>
</dbReference>
<dbReference type="Pfam" id="PF13560">
    <property type="entry name" value="HTH_31"/>
    <property type="match status" value="1"/>
</dbReference>
<proteinExistence type="predicted"/>
<organism evidence="2 3">
    <name type="scientific">Janibacter alittae</name>
    <dbReference type="NCBI Taxonomy" id="3115209"/>
    <lineage>
        <taxon>Bacteria</taxon>
        <taxon>Bacillati</taxon>
        <taxon>Actinomycetota</taxon>
        <taxon>Actinomycetes</taxon>
        <taxon>Micrococcales</taxon>
        <taxon>Intrasporangiaceae</taxon>
        <taxon>Janibacter</taxon>
    </lineage>
</organism>
<reference evidence="2 3" key="1">
    <citation type="submission" date="2024-02" db="EMBL/GenBank/DDBJ databases">
        <title>Janibacter sp. nov., isolated from gut of marine sandworm.</title>
        <authorList>
            <person name="Kim B."/>
            <person name="Jun M.O."/>
            <person name="Shin N.-R."/>
        </authorList>
    </citation>
    <scope>NUCLEOTIDE SEQUENCE [LARGE SCALE GENOMIC DNA]</scope>
    <source>
        <strain evidence="2 3">A1S7</strain>
    </source>
</reference>
<evidence type="ECO:0000313" key="3">
    <source>
        <dbReference type="Proteomes" id="UP001382727"/>
    </source>
</evidence>
<keyword evidence="3" id="KW-1185">Reference proteome</keyword>
<dbReference type="CDD" id="cd00093">
    <property type="entry name" value="HTH_XRE"/>
    <property type="match status" value="2"/>
</dbReference>
<dbReference type="Pfam" id="PF01381">
    <property type="entry name" value="HTH_3"/>
    <property type="match status" value="1"/>
</dbReference>
<dbReference type="PANTHER" id="PTHR43236">
    <property type="entry name" value="ANTITOXIN HIGA1"/>
    <property type="match status" value="1"/>
</dbReference>
<gene>
    <name evidence="2" type="ORF">V1351_07280</name>
</gene>
<dbReference type="Gene3D" id="1.10.260.40">
    <property type="entry name" value="lambda repressor-like DNA-binding domains"/>
    <property type="match status" value="2"/>
</dbReference>
<dbReference type="InterPro" id="IPR001387">
    <property type="entry name" value="Cro/C1-type_HTH"/>
</dbReference>
<dbReference type="InterPro" id="IPR052345">
    <property type="entry name" value="Rad_response_metalloprotease"/>
</dbReference>
<dbReference type="EMBL" id="CP144913">
    <property type="protein sequence ID" value="WXB77869.1"/>
    <property type="molecule type" value="Genomic_DNA"/>
</dbReference>